<protein>
    <submittedName>
        <fullName evidence="2">Uncharacterized protein</fullName>
    </submittedName>
</protein>
<reference evidence="2" key="1">
    <citation type="submission" date="2021-03" db="EMBL/GenBank/DDBJ databases">
        <title>Draft genome sequence of rust myrtle Austropuccinia psidii MF-1, a brazilian biotype.</title>
        <authorList>
            <person name="Quecine M.C."/>
            <person name="Pachon D.M.R."/>
            <person name="Bonatelli M.L."/>
            <person name="Correr F.H."/>
            <person name="Franceschini L.M."/>
            <person name="Leite T.F."/>
            <person name="Margarido G.R.A."/>
            <person name="Almeida C.A."/>
            <person name="Ferrarezi J.A."/>
            <person name="Labate C.A."/>
        </authorList>
    </citation>
    <scope>NUCLEOTIDE SEQUENCE</scope>
    <source>
        <strain evidence="2">MF-1</strain>
    </source>
</reference>
<feature type="compositionally biased region" description="Polar residues" evidence="1">
    <location>
        <begin position="47"/>
        <end position="78"/>
    </location>
</feature>
<proteinExistence type="predicted"/>
<feature type="compositionally biased region" description="Basic residues" evidence="1">
    <location>
        <begin position="82"/>
        <end position="91"/>
    </location>
</feature>
<evidence type="ECO:0000256" key="1">
    <source>
        <dbReference type="SAM" id="MobiDB-lite"/>
    </source>
</evidence>
<sequence length="114" mass="13333">MSPKKAEDLLKGWKPMSCKGQVRQIKAWFKNQNILSEDQKQKLAQGKDNSPVESPQASTSKNQPQQVPNKGKQTPKSNQKGKEKHKWKNLNHRAIESQRKRRQPWTMCSIWQER</sequence>
<dbReference type="Proteomes" id="UP000765509">
    <property type="component" value="Unassembled WGS sequence"/>
</dbReference>
<organism evidence="2 3">
    <name type="scientific">Austropuccinia psidii MF-1</name>
    <dbReference type="NCBI Taxonomy" id="1389203"/>
    <lineage>
        <taxon>Eukaryota</taxon>
        <taxon>Fungi</taxon>
        <taxon>Dikarya</taxon>
        <taxon>Basidiomycota</taxon>
        <taxon>Pucciniomycotina</taxon>
        <taxon>Pucciniomycetes</taxon>
        <taxon>Pucciniales</taxon>
        <taxon>Sphaerophragmiaceae</taxon>
        <taxon>Austropuccinia</taxon>
    </lineage>
</organism>
<gene>
    <name evidence="2" type="ORF">O181_033053</name>
</gene>
<evidence type="ECO:0000313" key="3">
    <source>
        <dbReference type="Proteomes" id="UP000765509"/>
    </source>
</evidence>
<dbReference type="EMBL" id="AVOT02012024">
    <property type="protein sequence ID" value="MBW0493338.1"/>
    <property type="molecule type" value="Genomic_DNA"/>
</dbReference>
<dbReference type="AlphaFoldDB" id="A0A9Q3D0Q4"/>
<keyword evidence="3" id="KW-1185">Reference proteome</keyword>
<evidence type="ECO:0000313" key="2">
    <source>
        <dbReference type="EMBL" id="MBW0493338.1"/>
    </source>
</evidence>
<comment type="caution">
    <text evidence="2">The sequence shown here is derived from an EMBL/GenBank/DDBJ whole genome shotgun (WGS) entry which is preliminary data.</text>
</comment>
<accession>A0A9Q3D0Q4</accession>
<name>A0A9Q3D0Q4_9BASI</name>
<feature type="region of interest" description="Disordered" evidence="1">
    <location>
        <begin position="39"/>
        <end position="114"/>
    </location>
</feature>